<dbReference type="AlphaFoldDB" id="A0A1W0WPY4"/>
<accession>A0A1W0WPY4</accession>
<dbReference type="Proteomes" id="UP000192578">
    <property type="component" value="Unassembled WGS sequence"/>
</dbReference>
<sequence length="90" mass="10373">MSTERTGDADPVYVLLERSEKCRIFSHRTIQCPKQMARRLGVSEATIRRLADGRLEKKKLKKARVHYLTAAGILQRSLRALPFYDLIKDS</sequence>
<proteinExistence type="predicted"/>
<organism evidence="1 2">
    <name type="scientific">Hypsibius exemplaris</name>
    <name type="common">Freshwater tardigrade</name>
    <dbReference type="NCBI Taxonomy" id="2072580"/>
    <lineage>
        <taxon>Eukaryota</taxon>
        <taxon>Metazoa</taxon>
        <taxon>Ecdysozoa</taxon>
        <taxon>Tardigrada</taxon>
        <taxon>Eutardigrada</taxon>
        <taxon>Parachela</taxon>
        <taxon>Hypsibioidea</taxon>
        <taxon>Hypsibiidae</taxon>
        <taxon>Hypsibius</taxon>
    </lineage>
</organism>
<reference evidence="2" key="1">
    <citation type="submission" date="2017-01" db="EMBL/GenBank/DDBJ databases">
        <title>Comparative genomics of anhydrobiosis in the tardigrade Hypsibius dujardini.</title>
        <authorList>
            <person name="Yoshida Y."/>
            <person name="Koutsovoulos G."/>
            <person name="Laetsch D."/>
            <person name="Stevens L."/>
            <person name="Kumar S."/>
            <person name="Horikawa D."/>
            <person name="Ishino K."/>
            <person name="Komine S."/>
            <person name="Tomita M."/>
            <person name="Blaxter M."/>
            <person name="Arakawa K."/>
        </authorList>
    </citation>
    <scope>NUCLEOTIDE SEQUENCE [LARGE SCALE GENOMIC DNA]</scope>
    <source>
        <strain evidence="2">Z151</strain>
    </source>
</reference>
<comment type="caution">
    <text evidence="1">The sequence shown here is derived from an EMBL/GenBank/DDBJ whole genome shotgun (WGS) entry which is preliminary data.</text>
</comment>
<protein>
    <submittedName>
        <fullName evidence="1">Uncharacterized protein</fullName>
    </submittedName>
</protein>
<evidence type="ECO:0000313" key="2">
    <source>
        <dbReference type="Proteomes" id="UP000192578"/>
    </source>
</evidence>
<gene>
    <name evidence="1" type="ORF">BV898_08663</name>
</gene>
<dbReference type="EMBL" id="MTYJ01000063">
    <property type="protein sequence ID" value="OQV17265.1"/>
    <property type="molecule type" value="Genomic_DNA"/>
</dbReference>
<name>A0A1W0WPY4_HYPEX</name>
<keyword evidence="2" id="KW-1185">Reference proteome</keyword>
<evidence type="ECO:0000313" key="1">
    <source>
        <dbReference type="EMBL" id="OQV17265.1"/>
    </source>
</evidence>